<dbReference type="Pfam" id="PF07943">
    <property type="entry name" value="PBP5_C"/>
    <property type="match status" value="1"/>
</dbReference>
<evidence type="ECO:0000313" key="17">
    <source>
        <dbReference type="Proteomes" id="UP001596002"/>
    </source>
</evidence>
<comment type="function">
    <text evidence="1">Removes C-terminal D-alanyl residues from sugar-peptide cell wall precursors.</text>
</comment>
<dbReference type="SUPFAM" id="SSF56601">
    <property type="entry name" value="beta-lactamase/transpeptidase-like"/>
    <property type="match status" value="1"/>
</dbReference>
<dbReference type="InterPro" id="IPR012907">
    <property type="entry name" value="Peptidase_S11_C"/>
</dbReference>
<dbReference type="PANTHER" id="PTHR21581:SF33">
    <property type="entry name" value="D-ALANYL-D-ALANINE CARBOXYPEPTIDASE DACB"/>
    <property type="match status" value="1"/>
</dbReference>
<dbReference type="InterPro" id="IPR037167">
    <property type="entry name" value="Peptidase_S11_C_sf"/>
</dbReference>
<comment type="catalytic activity">
    <reaction evidence="12">
        <text>Preferential cleavage: (Ac)2-L-Lys-D-Ala-|-D-Ala. Also transpeptidation of peptidyl-alanyl moieties that are N-acyl substituents of D-alanine.</text>
        <dbReference type="EC" id="3.4.16.4"/>
    </reaction>
</comment>
<dbReference type="PRINTS" id="PR00725">
    <property type="entry name" value="DADACBPTASE1"/>
</dbReference>
<dbReference type="InterPro" id="IPR015956">
    <property type="entry name" value="Peniciliin-bd_prot_C_sf"/>
</dbReference>
<organism evidence="16 17">
    <name type="scientific">Effusibacillus consociatus</name>
    <dbReference type="NCBI Taxonomy" id="1117041"/>
    <lineage>
        <taxon>Bacteria</taxon>
        <taxon>Bacillati</taxon>
        <taxon>Bacillota</taxon>
        <taxon>Bacilli</taxon>
        <taxon>Bacillales</taxon>
        <taxon>Alicyclobacillaceae</taxon>
        <taxon>Effusibacillus</taxon>
    </lineage>
</organism>
<keyword evidence="17" id="KW-1185">Reference proteome</keyword>
<dbReference type="PANTHER" id="PTHR21581">
    <property type="entry name" value="D-ALANYL-D-ALANINE CARBOXYPEPTIDASE"/>
    <property type="match status" value="1"/>
</dbReference>
<dbReference type="SMART" id="SM00936">
    <property type="entry name" value="PBP5_C"/>
    <property type="match status" value="1"/>
</dbReference>
<dbReference type="RefSeq" id="WP_380025216.1">
    <property type="nucleotide sequence ID" value="NZ_JBHSHC010000052.1"/>
</dbReference>
<evidence type="ECO:0000256" key="13">
    <source>
        <dbReference type="RuleBase" id="RU004016"/>
    </source>
</evidence>
<comment type="similarity">
    <text evidence="3 13">Belongs to the peptidase S11 family.</text>
</comment>
<keyword evidence="8 16" id="KW-0378">Hydrolase</keyword>
<sequence length="413" mass="46893">MFRKLIIWILAIMLIATMLPLFAFAESKPSVEAEGALLMDMKSGQILYEKNPHERFYPASITKVLTAIIALENSRLDEQVVTSKLAREQEGNRVYLAEGESQTMENLLYGLMLNSGNDAAIAIAEHISGSVESFAELMNQKAKELGAKNSHFVNPNGLHDPNHYTTPYDMTLISRYAMQNPKFREIVKTETRPWHGKEWESVLYNINPMLYNYEGVNGVKTGYTDQARQTIVVSAIRGDRELIGTLMKMETKMTVRLDSTALLDYGFNHFETKKYADKDQIVSSLVFSDELKTDVKVASDWYYTFSPNENPDIRSEVRLQAPAKPPIPAGTVVGKLEFFANGQSVGSVPLITAGEIPAPASILQALEINPAFKWWYTLLPVPLLLIGFFYRRMRVRSAQEMRVQNFRNYRNYY</sequence>
<dbReference type="InterPro" id="IPR018044">
    <property type="entry name" value="Peptidase_S11"/>
</dbReference>
<evidence type="ECO:0000256" key="1">
    <source>
        <dbReference type="ARBA" id="ARBA00003217"/>
    </source>
</evidence>
<keyword evidence="14" id="KW-0472">Membrane</keyword>
<protein>
    <recommendedName>
        <fullName evidence="4">serine-type D-Ala-D-Ala carboxypeptidase</fullName>
        <ecNumber evidence="4">3.4.16.4</ecNumber>
    </recommendedName>
</protein>
<evidence type="ECO:0000256" key="9">
    <source>
        <dbReference type="ARBA" id="ARBA00022960"/>
    </source>
</evidence>
<keyword evidence="14" id="KW-1133">Transmembrane helix</keyword>
<proteinExistence type="inferred from homology"/>
<feature type="domain" description="Peptidase S11 D-Ala-D-Ala carboxypeptidase A C-terminal" evidence="15">
    <location>
        <begin position="270"/>
        <end position="358"/>
    </location>
</feature>
<dbReference type="EMBL" id="JBHSHC010000052">
    <property type="protein sequence ID" value="MFC4767297.1"/>
    <property type="molecule type" value="Genomic_DNA"/>
</dbReference>
<accession>A0ABV9Q211</accession>
<comment type="pathway">
    <text evidence="2">Cell wall biogenesis; peptidoglycan biosynthesis.</text>
</comment>
<evidence type="ECO:0000256" key="6">
    <source>
        <dbReference type="ARBA" id="ARBA00022670"/>
    </source>
</evidence>
<evidence type="ECO:0000256" key="2">
    <source>
        <dbReference type="ARBA" id="ARBA00004752"/>
    </source>
</evidence>
<evidence type="ECO:0000256" key="3">
    <source>
        <dbReference type="ARBA" id="ARBA00007164"/>
    </source>
</evidence>
<feature type="transmembrane region" description="Helical" evidence="14">
    <location>
        <begin position="374"/>
        <end position="391"/>
    </location>
</feature>
<keyword evidence="5 16" id="KW-0121">Carboxypeptidase</keyword>
<dbReference type="EC" id="3.4.16.4" evidence="4"/>
<comment type="caution">
    <text evidence="16">The sequence shown here is derived from an EMBL/GenBank/DDBJ whole genome shotgun (WGS) entry which is preliminary data.</text>
</comment>
<keyword evidence="9" id="KW-0133">Cell shape</keyword>
<gene>
    <name evidence="16" type="ORF">ACFO8Q_07965</name>
</gene>
<dbReference type="InterPro" id="IPR001967">
    <property type="entry name" value="Peptidase_S11_N"/>
</dbReference>
<evidence type="ECO:0000256" key="14">
    <source>
        <dbReference type="SAM" id="Phobius"/>
    </source>
</evidence>
<dbReference type="Gene3D" id="3.40.710.10">
    <property type="entry name" value="DD-peptidase/beta-lactamase superfamily"/>
    <property type="match status" value="1"/>
</dbReference>
<dbReference type="Pfam" id="PF00768">
    <property type="entry name" value="Peptidase_S11"/>
    <property type="match status" value="1"/>
</dbReference>
<evidence type="ECO:0000256" key="10">
    <source>
        <dbReference type="ARBA" id="ARBA00022984"/>
    </source>
</evidence>
<evidence type="ECO:0000256" key="12">
    <source>
        <dbReference type="ARBA" id="ARBA00034000"/>
    </source>
</evidence>
<evidence type="ECO:0000256" key="5">
    <source>
        <dbReference type="ARBA" id="ARBA00022645"/>
    </source>
</evidence>
<keyword evidence="7" id="KW-0732">Signal</keyword>
<dbReference type="GO" id="GO:0004180">
    <property type="term" value="F:carboxypeptidase activity"/>
    <property type="evidence" value="ECO:0007669"/>
    <property type="project" value="UniProtKB-KW"/>
</dbReference>
<evidence type="ECO:0000256" key="7">
    <source>
        <dbReference type="ARBA" id="ARBA00022729"/>
    </source>
</evidence>
<dbReference type="SUPFAM" id="SSF69189">
    <property type="entry name" value="Penicillin-binding protein associated domain"/>
    <property type="match status" value="1"/>
</dbReference>
<dbReference type="Proteomes" id="UP001596002">
    <property type="component" value="Unassembled WGS sequence"/>
</dbReference>
<dbReference type="InterPro" id="IPR012338">
    <property type="entry name" value="Beta-lactam/transpept-like"/>
</dbReference>
<evidence type="ECO:0000313" key="16">
    <source>
        <dbReference type="EMBL" id="MFC4767297.1"/>
    </source>
</evidence>
<reference evidence="17" key="1">
    <citation type="journal article" date="2019" name="Int. J. Syst. Evol. Microbiol.">
        <title>The Global Catalogue of Microorganisms (GCM) 10K type strain sequencing project: providing services to taxonomists for standard genome sequencing and annotation.</title>
        <authorList>
            <consortium name="The Broad Institute Genomics Platform"/>
            <consortium name="The Broad Institute Genome Sequencing Center for Infectious Disease"/>
            <person name="Wu L."/>
            <person name="Ma J."/>
        </authorList>
    </citation>
    <scope>NUCLEOTIDE SEQUENCE [LARGE SCALE GENOMIC DNA]</scope>
    <source>
        <strain evidence="17">WYCCWR 12678</strain>
    </source>
</reference>
<evidence type="ECO:0000256" key="8">
    <source>
        <dbReference type="ARBA" id="ARBA00022801"/>
    </source>
</evidence>
<keyword evidence="11" id="KW-0961">Cell wall biogenesis/degradation</keyword>
<evidence type="ECO:0000259" key="15">
    <source>
        <dbReference type="SMART" id="SM00936"/>
    </source>
</evidence>
<evidence type="ECO:0000256" key="4">
    <source>
        <dbReference type="ARBA" id="ARBA00012448"/>
    </source>
</evidence>
<name>A0ABV9Q211_9BACL</name>
<evidence type="ECO:0000256" key="11">
    <source>
        <dbReference type="ARBA" id="ARBA00023316"/>
    </source>
</evidence>
<keyword evidence="14" id="KW-0812">Transmembrane</keyword>
<keyword evidence="6" id="KW-0645">Protease</keyword>
<keyword evidence="10" id="KW-0573">Peptidoglycan synthesis</keyword>
<dbReference type="Gene3D" id="2.60.410.10">
    <property type="entry name" value="D-Ala-D-Ala carboxypeptidase, C-terminal domain"/>
    <property type="match status" value="1"/>
</dbReference>